<keyword evidence="1" id="KW-0479">Metal-binding</keyword>
<dbReference type="GO" id="GO:0008270">
    <property type="term" value="F:zinc ion binding"/>
    <property type="evidence" value="ECO:0007669"/>
    <property type="project" value="UniProtKB-KW"/>
</dbReference>
<accession>A9UVQ9</accession>
<proteinExistence type="predicted"/>
<dbReference type="GeneID" id="5889742"/>
<reference evidence="5 6" key="1">
    <citation type="journal article" date="2008" name="Nature">
        <title>The genome of the choanoflagellate Monosiga brevicollis and the origin of metazoans.</title>
        <authorList>
            <consortium name="JGI Sequencing"/>
            <person name="King N."/>
            <person name="Westbrook M.J."/>
            <person name="Young S.L."/>
            <person name="Kuo A."/>
            <person name="Abedin M."/>
            <person name="Chapman J."/>
            <person name="Fairclough S."/>
            <person name="Hellsten U."/>
            <person name="Isogai Y."/>
            <person name="Letunic I."/>
            <person name="Marr M."/>
            <person name="Pincus D."/>
            <person name="Putnam N."/>
            <person name="Rokas A."/>
            <person name="Wright K.J."/>
            <person name="Zuzow R."/>
            <person name="Dirks W."/>
            <person name="Good M."/>
            <person name="Goodstein D."/>
            <person name="Lemons D."/>
            <person name="Li W."/>
            <person name="Lyons J.B."/>
            <person name="Morris A."/>
            <person name="Nichols S."/>
            <person name="Richter D.J."/>
            <person name="Salamov A."/>
            <person name="Bork P."/>
            <person name="Lim W.A."/>
            <person name="Manning G."/>
            <person name="Miller W.T."/>
            <person name="McGinnis W."/>
            <person name="Shapiro H."/>
            <person name="Tjian R."/>
            <person name="Grigoriev I.V."/>
            <person name="Rokhsar D."/>
        </authorList>
    </citation>
    <scope>NUCLEOTIDE SEQUENCE [LARGE SCALE GENOMIC DNA]</scope>
    <source>
        <strain evidence="6">MX1 / ATCC 50154</strain>
    </source>
</reference>
<feature type="compositionally biased region" description="Polar residues" evidence="3">
    <location>
        <begin position="314"/>
        <end position="337"/>
    </location>
</feature>
<keyword evidence="1" id="KW-0863">Zinc-finger</keyword>
<feature type="domain" description="C2H2-type" evidence="4">
    <location>
        <begin position="380"/>
        <end position="408"/>
    </location>
</feature>
<dbReference type="AlphaFoldDB" id="A9UVQ9"/>
<feature type="compositionally biased region" description="Low complexity" evidence="3">
    <location>
        <begin position="518"/>
        <end position="551"/>
    </location>
</feature>
<dbReference type="RefSeq" id="XP_001744680.1">
    <property type="nucleotide sequence ID" value="XM_001744628.1"/>
</dbReference>
<keyword evidence="6" id="KW-1185">Reference proteome</keyword>
<protein>
    <recommendedName>
        <fullName evidence="4">C2H2-type domain-containing protein</fullName>
    </recommendedName>
</protein>
<keyword evidence="1" id="KW-0862">Zinc</keyword>
<evidence type="ECO:0000313" key="6">
    <source>
        <dbReference type="Proteomes" id="UP000001357"/>
    </source>
</evidence>
<dbReference type="KEGG" id="mbr:MONBRDRAFT_7043"/>
<feature type="region of interest" description="Disordered" evidence="3">
    <location>
        <begin position="237"/>
        <end position="262"/>
    </location>
</feature>
<organism evidence="5 6">
    <name type="scientific">Monosiga brevicollis</name>
    <name type="common">Choanoflagellate</name>
    <dbReference type="NCBI Taxonomy" id="81824"/>
    <lineage>
        <taxon>Eukaryota</taxon>
        <taxon>Choanoflagellata</taxon>
        <taxon>Craspedida</taxon>
        <taxon>Salpingoecidae</taxon>
        <taxon>Monosiga</taxon>
    </lineage>
</organism>
<feature type="compositionally biased region" description="Basic and acidic residues" evidence="3">
    <location>
        <begin position="503"/>
        <end position="512"/>
    </location>
</feature>
<gene>
    <name evidence="5" type="ORF">MONBRDRAFT_7043</name>
</gene>
<feature type="compositionally biased region" description="Low complexity" evidence="3">
    <location>
        <begin position="449"/>
        <end position="464"/>
    </location>
</feature>
<name>A9UVQ9_MONBE</name>
<dbReference type="PROSITE" id="PS50157">
    <property type="entry name" value="ZINC_FINGER_C2H2_2"/>
    <property type="match status" value="1"/>
</dbReference>
<sequence length="671" mass="70768">MATSGSGGGVGAGSNGGYVGDPNLMTAELDHMMASYTQQMPTYPATMNGHGVTSHGLSAADMSGLDMGMGLNVGMNLGGAMSSASSYPSSILGVNGLATSLADTPSAFPMSFATGMSSASSHPSLAGMAMGSEAAPVYAPKEASFASHQPHMSAYSAPNALHHLLHQQEHTTQDPRAEQGHHQLTTHQQLLPRDHSMLHALHGTPLQHAQSLEHQLQRHHAPHVSMHAALLGQAVSQAPHHPTTSMSMASDDPPGWPSMLMGASSTSLSSAAAAGPLTSLASANMNPFTDDLGTHPYALGGSVASLANADETHLSNPNSVLSPTSGEQELQPQTSAAATAKADWGIPPNSIHDPQRRVSQETLEAAVNVLKGAGAASEDGVCPVCSRLFTRRHNIRRHISRAHPAAYAQLEAYERELEEKEALQPQLQNENSNAADQDKSVVMQTPGIATTATSTPPTSTTRPTRTSHELTRRKSQTVDGNVAAAGTSKSSRNAASNLAAKRSASDSRTDGRSRRKTASNSLESPAPSPAPVAESGTPASDSTRDSTTTARPLKRSRRMDETQLGTIADMFKFVLRPTHTLTVALRSWGACCPLSITFLRFIKLRRAEAEARQSSAENELTSVRTQTARLRRLKAQLRALDYTLSSHASAGTEPDEAEVKAMQSKLESMPM</sequence>
<dbReference type="InParanoid" id="A9UVQ9"/>
<feature type="region of interest" description="Disordered" evidence="3">
    <location>
        <begin position="419"/>
        <end position="561"/>
    </location>
</feature>
<evidence type="ECO:0000313" key="5">
    <source>
        <dbReference type="EMBL" id="EDQ90629.1"/>
    </source>
</evidence>
<feature type="compositionally biased region" description="Polar residues" evidence="3">
    <location>
        <begin position="425"/>
        <end position="435"/>
    </location>
</feature>
<keyword evidence="2" id="KW-0175">Coiled coil</keyword>
<feature type="region of interest" description="Disordered" evidence="3">
    <location>
        <begin position="314"/>
        <end position="356"/>
    </location>
</feature>
<dbReference type="EMBL" id="CH991547">
    <property type="protein sequence ID" value="EDQ90629.1"/>
    <property type="molecule type" value="Genomic_DNA"/>
</dbReference>
<feature type="compositionally biased region" description="Polar residues" evidence="3">
    <location>
        <begin position="487"/>
        <end position="496"/>
    </location>
</feature>
<evidence type="ECO:0000259" key="4">
    <source>
        <dbReference type="PROSITE" id="PS50157"/>
    </source>
</evidence>
<evidence type="ECO:0000256" key="2">
    <source>
        <dbReference type="SAM" id="Coils"/>
    </source>
</evidence>
<dbReference type="InterPro" id="IPR013087">
    <property type="entry name" value="Znf_C2H2_type"/>
</dbReference>
<feature type="coiled-coil region" evidence="2">
    <location>
        <begin position="599"/>
        <end position="626"/>
    </location>
</feature>
<dbReference type="Proteomes" id="UP000001357">
    <property type="component" value="Unassembled WGS sequence"/>
</dbReference>
<feature type="region of interest" description="Disordered" evidence="3">
    <location>
        <begin position="647"/>
        <end position="671"/>
    </location>
</feature>
<dbReference type="PROSITE" id="PS00028">
    <property type="entry name" value="ZINC_FINGER_C2H2_1"/>
    <property type="match status" value="1"/>
</dbReference>
<evidence type="ECO:0000256" key="1">
    <source>
        <dbReference type="PROSITE-ProRule" id="PRU00042"/>
    </source>
</evidence>
<evidence type="ECO:0000256" key="3">
    <source>
        <dbReference type="SAM" id="MobiDB-lite"/>
    </source>
</evidence>